<organism evidence="3 4">
    <name type="scientific">Colletotrichum karsti</name>
    <dbReference type="NCBI Taxonomy" id="1095194"/>
    <lineage>
        <taxon>Eukaryota</taxon>
        <taxon>Fungi</taxon>
        <taxon>Dikarya</taxon>
        <taxon>Ascomycota</taxon>
        <taxon>Pezizomycotina</taxon>
        <taxon>Sordariomycetes</taxon>
        <taxon>Hypocreomycetidae</taxon>
        <taxon>Glomerellales</taxon>
        <taxon>Glomerellaceae</taxon>
        <taxon>Colletotrichum</taxon>
        <taxon>Colletotrichum boninense species complex</taxon>
    </lineage>
</organism>
<evidence type="ECO:0000256" key="1">
    <source>
        <dbReference type="SAM" id="MobiDB-lite"/>
    </source>
</evidence>
<dbReference type="Proteomes" id="UP000781932">
    <property type="component" value="Unassembled WGS sequence"/>
</dbReference>
<keyword evidence="4" id="KW-1185">Reference proteome</keyword>
<name>A0A9P6I1W6_9PEZI</name>
<feature type="compositionally biased region" description="Gly residues" evidence="1">
    <location>
        <begin position="216"/>
        <end position="244"/>
    </location>
</feature>
<keyword evidence="2" id="KW-0732">Signal</keyword>
<sequence length="294" mass="30940">MWNILLALPAFAGMASAHMVMSEPAPLKAKNNPNSINIDYSYSNPLSLSGSDYPCKGYLSALGTSEATPVDTWSAGDTREVVISGHTIHGGGSCQVSLSVDGGNTFKTLHTYIGGCPAGDGHRLSFQIPSDTPSTDEGIVAWSWFNNLGNREMYMNCAVVRIENGGDGSDFNSRPGIFRANTNGCRTVDSRDVMIPNPGPNVMLNNPDAVPPTGDCEGGPGADSGSGSGFGSGNEGHGGHGGDTSAGYKPGNDWPAWLQNHGWVFTVGSEQALLLLGMMMLSMCLHYTWFSNLV</sequence>
<accession>A0A9P6I1W6</accession>
<dbReference type="AlphaFoldDB" id="A0A9P6I1W6"/>
<comment type="caution">
    <text evidence="3">The sequence shown here is derived from an EMBL/GenBank/DDBJ whole genome shotgun (WGS) entry which is preliminary data.</text>
</comment>
<proteinExistence type="predicted"/>
<reference evidence="3" key="1">
    <citation type="submission" date="2020-03" db="EMBL/GenBank/DDBJ databases">
        <authorList>
            <person name="He L."/>
        </authorList>
    </citation>
    <scope>NUCLEOTIDE SEQUENCE</scope>
    <source>
        <strain evidence="3">CkLH20</strain>
    </source>
</reference>
<evidence type="ECO:0000313" key="3">
    <source>
        <dbReference type="EMBL" id="KAF9874938.1"/>
    </source>
</evidence>
<reference evidence="3" key="2">
    <citation type="submission" date="2020-11" db="EMBL/GenBank/DDBJ databases">
        <title>Whole genome sequencing of Colletotrichum sp.</title>
        <authorList>
            <person name="Li H."/>
        </authorList>
    </citation>
    <scope>NUCLEOTIDE SEQUENCE</scope>
    <source>
        <strain evidence="3">CkLH20</strain>
    </source>
</reference>
<dbReference type="GeneID" id="62163423"/>
<dbReference type="OrthoDB" id="2342176at2759"/>
<dbReference type="EMBL" id="JAATWM020000024">
    <property type="protein sequence ID" value="KAF9874938.1"/>
    <property type="molecule type" value="Genomic_DNA"/>
</dbReference>
<dbReference type="RefSeq" id="XP_038744399.1">
    <property type="nucleotide sequence ID" value="XM_038890349.1"/>
</dbReference>
<feature type="chain" id="PRO_5040407344" evidence="2">
    <location>
        <begin position="18"/>
        <end position="294"/>
    </location>
</feature>
<feature type="region of interest" description="Disordered" evidence="1">
    <location>
        <begin position="206"/>
        <end position="247"/>
    </location>
</feature>
<dbReference type="Gene3D" id="2.70.50.70">
    <property type="match status" value="1"/>
</dbReference>
<dbReference type="PANTHER" id="PTHR36182:SF1">
    <property type="entry name" value="PROTEIN, PUTATIVE (AFU_ORTHOLOGUE AFUA_6G10930)-RELATED"/>
    <property type="match status" value="1"/>
</dbReference>
<dbReference type="PANTHER" id="PTHR36182">
    <property type="entry name" value="PROTEIN, PUTATIVE (AFU_ORTHOLOGUE AFUA_6G10930)-RELATED"/>
    <property type="match status" value="1"/>
</dbReference>
<feature type="signal peptide" evidence="2">
    <location>
        <begin position="1"/>
        <end position="17"/>
    </location>
</feature>
<evidence type="ECO:0000313" key="4">
    <source>
        <dbReference type="Proteomes" id="UP000781932"/>
    </source>
</evidence>
<gene>
    <name evidence="3" type="ORF">CkaCkLH20_07632</name>
</gene>
<evidence type="ECO:0000256" key="2">
    <source>
        <dbReference type="SAM" id="SignalP"/>
    </source>
</evidence>
<protein>
    <submittedName>
        <fullName evidence="3">Extracellular protein</fullName>
    </submittedName>
</protein>